<dbReference type="Gene3D" id="3.30.450.20">
    <property type="entry name" value="PAS domain"/>
    <property type="match status" value="1"/>
</dbReference>
<feature type="transmembrane region" description="Helical" evidence="10">
    <location>
        <begin position="12"/>
        <end position="32"/>
    </location>
</feature>
<keyword evidence="6 10" id="KW-0472">Membrane</keyword>
<dbReference type="InterPro" id="IPR003660">
    <property type="entry name" value="HAMP_dom"/>
</dbReference>
<sequence length="658" mass="70156">MSKPRTRIASQLGIALAVILAVVISGSTLFALRSLDASNLVIREEHMSSEARLLADQLNTFHSTLRDSTQRLSGLFEKRFAAGLSLQADKPVTVAGTSTPGLFLRDAALNNDFTEVDEFRSMTAGVATIFVRSGDDFIRISTSLSKQDGTRAIGTVLDRKGAAYERLIAGQSYVGKAVLFDRYYMTQYSPVRDSSGKIIAALFVGFDYTDAQKTQFDNLKNFRIGSTGSLALLDDKGTWLVPPAGVKSLDGAAKSVAELASKPGKAQFWDDGDDNYYSVGQPFAGGPWTVIASMPRKEISEVTWHVGTQLAIGSLLAMVIAVISAIWLLRSKLRPLSELVRQADALGAGDLSVRLNVTSNDEIGQLSGSFNKMSEALSSMVAHIRTAAQEVSTRANALSGLSGGAFEGMEQQSGEITSMAGAVEEFSATSMNIADNMGNTERLAQENAQQTRIGRTSMEEASSSLQQIATSLSSTAKVIDTLGQRSQEIGSIVGVITSIADQTNLLALNAAIEAARAGEQGRGFAVVADEVRSLASRTREATDEISGMIASIQQETGNAISTMQQGNTLMQEGLSLNAKVASALAQIDEQSRSAGHQFAAITTATQEQSSTATMLSSNLQSIAMANSEQRQVMSNLAITAQELNGLATELRHEVDRFR</sequence>
<dbReference type="Pfam" id="PF00015">
    <property type="entry name" value="MCPsignal"/>
    <property type="match status" value="1"/>
</dbReference>
<dbReference type="Pfam" id="PF17201">
    <property type="entry name" value="Cache_3-Cache_2"/>
    <property type="match status" value="1"/>
</dbReference>
<name>A0AB35JQV7_PSESY</name>
<dbReference type="CDD" id="cd11386">
    <property type="entry name" value="MCP_signal"/>
    <property type="match status" value="1"/>
</dbReference>
<feature type="domain" description="Methyl-accepting transducer" evidence="11">
    <location>
        <begin position="387"/>
        <end position="623"/>
    </location>
</feature>
<evidence type="ECO:0000256" key="9">
    <source>
        <dbReference type="PROSITE-ProRule" id="PRU00284"/>
    </source>
</evidence>
<dbReference type="SMART" id="SM00304">
    <property type="entry name" value="HAMP"/>
    <property type="match status" value="1"/>
</dbReference>
<dbReference type="SUPFAM" id="SSF103190">
    <property type="entry name" value="Sensory domain-like"/>
    <property type="match status" value="1"/>
</dbReference>
<evidence type="ECO:0000259" key="12">
    <source>
        <dbReference type="PROSITE" id="PS50885"/>
    </source>
</evidence>
<evidence type="ECO:0000256" key="7">
    <source>
        <dbReference type="ARBA" id="ARBA00023224"/>
    </source>
</evidence>
<dbReference type="Gene3D" id="1.10.287.950">
    <property type="entry name" value="Methyl-accepting chemotaxis protein"/>
    <property type="match status" value="1"/>
</dbReference>
<accession>A0AB35JQV7</accession>
<dbReference type="GO" id="GO:0006935">
    <property type="term" value="P:chemotaxis"/>
    <property type="evidence" value="ECO:0007669"/>
    <property type="project" value="UniProtKB-ARBA"/>
</dbReference>
<dbReference type="SMART" id="SM00283">
    <property type="entry name" value="MA"/>
    <property type="match status" value="1"/>
</dbReference>
<evidence type="ECO:0000256" key="1">
    <source>
        <dbReference type="ARBA" id="ARBA00004651"/>
    </source>
</evidence>
<keyword evidence="2" id="KW-1003">Cell membrane</keyword>
<feature type="domain" description="HAMP" evidence="12">
    <location>
        <begin position="330"/>
        <end position="382"/>
    </location>
</feature>
<evidence type="ECO:0000256" key="3">
    <source>
        <dbReference type="ARBA" id="ARBA00022481"/>
    </source>
</evidence>
<evidence type="ECO:0000256" key="5">
    <source>
        <dbReference type="ARBA" id="ARBA00022989"/>
    </source>
</evidence>
<protein>
    <submittedName>
        <fullName evidence="13">Methyl-accepting chemotaxis protein</fullName>
    </submittedName>
</protein>
<dbReference type="FunFam" id="1.10.287.950:FF:000001">
    <property type="entry name" value="Methyl-accepting chemotaxis sensory transducer"/>
    <property type="match status" value="1"/>
</dbReference>
<evidence type="ECO:0000313" key="13">
    <source>
        <dbReference type="EMBL" id="MDC3737239.1"/>
    </source>
</evidence>
<dbReference type="AlphaFoldDB" id="A0AB35JQV7"/>
<dbReference type="PROSITE" id="PS50885">
    <property type="entry name" value="HAMP"/>
    <property type="match status" value="1"/>
</dbReference>
<evidence type="ECO:0000256" key="10">
    <source>
        <dbReference type="SAM" id="Phobius"/>
    </source>
</evidence>
<dbReference type="SUPFAM" id="SSF58104">
    <property type="entry name" value="Methyl-accepting chemotaxis protein (MCP) signaling domain"/>
    <property type="match status" value="1"/>
</dbReference>
<dbReference type="EMBL" id="JAGSOW010000007">
    <property type="protein sequence ID" value="MDC3737239.1"/>
    <property type="molecule type" value="Genomic_DNA"/>
</dbReference>
<proteinExistence type="inferred from homology"/>
<dbReference type="Proteomes" id="UP001220207">
    <property type="component" value="Unassembled WGS sequence"/>
</dbReference>
<evidence type="ECO:0000256" key="6">
    <source>
        <dbReference type="ARBA" id="ARBA00023136"/>
    </source>
</evidence>
<evidence type="ECO:0000256" key="4">
    <source>
        <dbReference type="ARBA" id="ARBA00022692"/>
    </source>
</evidence>
<dbReference type="Pfam" id="PF00672">
    <property type="entry name" value="HAMP"/>
    <property type="match status" value="1"/>
</dbReference>
<keyword evidence="5 10" id="KW-1133">Transmembrane helix</keyword>
<dbReference type="PROSITE" id="PS50111">
    <property type="entry name" value="CHEMOTAXIS_TRANSDUC_2"/>
    <property type="match status" value="1"/>
</dbReference>
<dbReference type="PANTHER" id="PTHR32089:SF112">
    <property type="entry name" value="LYSOZYME-LIKE PROTEIN-RELATED"/>
    <property type="match status" value="1"/>
</dbReference>
<dbReference type="CDD" id="cd06225">
    <property type="entry name" value="HAMP"/>
    <property type="match status" value="1"/>
</dbReference>
<keyword evidence="4 10" id="KW-0812">Transmembrane</keyword>
<organism evidence="13 14">
    <name type="scientific">Pseudomonas syringae pv. syringae</name>
    <dbReference type="NCBI Taxonomy" id="321"/>
    <lineage>
        <taxon>Bacteria</taxon>
        <taxon>Pseudomonadati</taxon>
        <taxon>Pseudomonadota</taxon>
        <taxon>Gammaproteobacteria</taxon>
        <taxon>Pseudomonadales</taxon>
        <taxon>Pseudomonadaceae</taxon>
        <taxon>Pseudomonas</taxon>
        <taxon>Pseudomonas syringae</taxon>
    </lineage>
</organism>
<dbReference type="InterPro" id="IPR029151">
    <property type="entry name" value="Sensor-like_sf"/>
</dbReference>
<keyword evidence="3" id="KW-0488">Methylation</keyword>
<dbReference type="InterPro" id="IPR033462">
    <property type="entry name" value="Cache_3-Cache_2"/>
</dbReference>
<evidence type="ECO:0000259" key="11">
    <source>
        <dbReference type="PROSITE" id="PS50111"/>
    </source>
</evidence>
<comment type="similarity">
    <text evidence="8">Belongs to the methyl-accepting chemotaxis (MCP) protein family.</text>
</comment>
<evidence type="ECO:0000313" key="14">
    <source>
        <dbReference type="Proteomes" id="UP001220207"/>
    </source>
</evidence>
<comment type="subcellular location">
    <subcellularLocation>
        <location evidence="1">Cell membrane</location>
        <topology evidence="1">Multi-pass membrane protein</topology>
    </subcellularLocation>
</comment>
<evidence type="ECO:0000256" key="2">
    <source>
        <dbReference type="ARBA" id="ARBA00022475"/>
    </source>
</evidence>
<dbReference type="InterPro" id="IPR004089">
    <property type="entry name" value="MCPsignal_dom"/>
</dbReference>
<keyword evidence="7 9" id="KW-0807">Transducer</keyword>
<evidence type="ECO:0000256" key="8">
    <source>
        <dbReference type="ARBA" id="ARBA00029447"/>
    </source>
</evidence>
<dbReference type="GO" id="GO:0005886">
    <property type="term" value="C:plasma membrane"/>
    <property type="evidence" value="ECO:0007669"/>
    <property type="project" value="UniProtKB-SubCell"/>
</dbReference>
<dbReference type="GO" id="GO:0007165">
    <property type="term" value="P:signal transduction"/>
    <property type="evidence" value="ECO:0007669"/>
    <property type="project" value="UniProtKB-KW"/>
</dbReference>
<comment type="caution">
    <text evidence="13">The sequence shown here is derived from an EMBL/GenBank/DDBJ whole genome shotgun (WGS) entry which is preliminary data.</text>
</comment>
<gene>
    <name evidence="13" type="ORF">KDL27_15715</name>
</gene>
<reference evidence="13" key="1">
    <citation type="submission" date="2021-04" db="EMBL/GenBank/DDBJ databases">
        <title>Genome Sequence and Comparative Genome Analysis of Pseudomonas syringae pv. syringae strains EC33 and LMG5496 isolated from Citrus plants from Tunisia and Greece.</title>
        <authorList>
            <person name="Abdellatif E."/>
            <person name="Baeyen S."/>
        </authorList>
    </citation>
    <scope>NUCLEOTIDE SEQUENCE</scope>
    <source>
        <strain evidence="13">LMG 5496</strain>
    </source>
</reference>
<dbReference type="PANTHER" id="PTHR32089">
    <property type="entry name" value="METHYL-ACCEPTING CHEMOTAXIS PROTEIN MCPB"/>
    <property type="match status" value="1"/>
</dbReference>